<sequence>MRDIAGGRRMEIDWKSPGAVDAAVPAEHPGSGGNRGPAQAGTSPEEVGRCQQSPHKPNAPTEAGDASASTSMPQLRADLSEAKAESCGLLAKAAAESGAVIPPYTAAWFSFDRLADTERKALPEFFNGRNRSKNPQIYKDYRDFIINTYRLNPREYLTITACRRHLAGDVCAIIRVHAFLEQWGLINYQPGPFFAPSQRVCEQAVTDPTFFFSYSSSSPSYYPCPCQADPATRPSAVGPPFTGHYRVTADTPRGLQPFEPNIPVSQIVKPRAADSSMKKTTDYNLPARKAIYLTATTGARESAEPNGKSVASLDYNMNALKSQCAVCRADCRLTRYYNWKKKEYQLCAKCFLGGTFPTTMSRGDFVKEVAADEEDGAGGKAGLKDPDKADSDLQSEWTDQESLLLLEGVEMFQDDWDKVAAHVGKRTREQCVLHFLHLPAADPHLRCTQNQLGALQYDRTPYSRTHDPVMSAVAFIASMVNPAVAATAARFAKRGAEEPSSRATKRRNIENSAAAAEEKTDSARGPSTPPPSDGTAGKEDVDTLAEGRPGGSASTLDAGKRGGPGRENGGETVSREVDGSEPTDCLRRAESACVEALSAAAAKTRLLAEEEERTAREVLTAAVEAQVRKLELRLHHFEQLEAVVESEKREVERHRHMMYQERLAMMRKANNAAAAAATVAVAPAQPIPAQHRAAFPAAPPPPPPPAVWLAVEPLEWITVAQLEREEANRTVGPLSAEPEAKCRIATLP</sequence>
<dbReference type="PROSITE" id="PS51293">
    <property type="entry name" value="SANT"/>
    <property type="match status" value="1"/>
</dbReference>
<dbReference type="FunFam" id="1.10.10.10:FF:000020">
    <property type="entry name" value="SWI/SNF complex subunit SMARCC2 isoform c"/>
    <property type="match status" value="1"/>
</dbReference>
<accession>A0A8H8DHR0</accession>
<evidence type="ECO:0000256" key="2">
    <source>
        <dbReference type="ARBA" id="ARBA00023125"/>
    </source>
</evidence>
<dbReference type="PROSITE" id="PS51294">
    <property type="entry name" value="HTH_MYB"/>
    <property type="match status" value="1"/>
</dbReference>
<keyword evidence="3" id="KW-0804">Transcription</keyword>
<dbReference type="InterPro" id="IPR017930">
    <property type="entry name" value="Myb_dom"/>
</dbReference>
<dbReference type="InterPro" id="IPR036388">
    <property type="entry name" value="WH-like_DNA-bd_sf"/>
</dbReference>
<dbReference type="SUPFAM" id="SSF46689">
    <property type="entry name" value="Homeodomain-like"/>
    <property type="match status" value="2"/>
</dbReference>
<evidence type="ECO:0000259" key="7">
    <source>
        <dbReference type="PROSITE" id="PS50934"/>
    </source>
</evidence>
<protein>
    <submittedName>
        <fullName evidence="10">SWIRM domain-containing protein</fullName>
    </submittedName>
</protein>
<feature type="domain" description="HTH myb-type" evidence="9">
    <location>
        <begin position="397"/>
        <end position="431"/>
    </location>
</feature>
<evidence type="ECO:0000259" key="9">
    <source>
        <dbReference type="PROSITE" id="PS51294"/>
    </source>
</evidence>
<dbReference type="PANTHER" id="PTHR12802">
    <property type="entry name" value="SWI/SNF COMPLEX-RELATED"/>
    <property type="match status" value="1"/>
</dbReference>
<dbReference type="SMART" id="SM00717">
    <property type="entry name" value="SANT"/>
    <property type="match status" value="1"/>
</dbReference>
<dbReference type="Pfam" id="PF00249">
    <property type="entry name" value="Myb_DNA-binding"/>
    <property type="match status" value="1"/>
</dbReference>
<evidence type="ECO:0000259" key="6">
    <source>
        <dbReference type="PROSITE" id="PS50090"/>
    </source>
</evidence>
<evidence type="ECO:0000259" key="8">
    <source>
        <dbReference type="PROSITE" id="PS51293"/>
    </source>
</evidence>
<dbReference type="OrthoDB" id="118550at2759"/>
<reference evidence="10 11" key="1">
    <citation type="journal article" name="Sci. Rep.">
        <title>Genome-scale phylogenetic analyses confirm Olpidium as the closest living zoosporic fungus to the non-flagellated, terrestrial fungi.</title>
        <authorList>
            <person name="Chang Y."/>
            <person name="Rochon D."/>
            <person name="Sekimoto S."/>
            <person name="Wang Y."/>
            <person name="Chovatia M."/>
            <person name="Sandor L."/>
            <person name="Salamov A."/>
            <person name="Grigoriev I.V."/>
            <person name="Stajich J.E."/>
            <person name="Spatafora J.W."/>
        </authorList>
    </citation>
    <scope>NUCLEOTIDE SEQUENCE [LARGE SCALE GENOMIC DNA]</scope>
    <source>
        <strain evidence="10">S191</strain>
    </source>
</reference>
<keyword evidence="4" id="KW-0539">Nucleus</keyword>
<dbReference type="GO" id="GO:0003677">
    <property type="term" value="F:DNA binding"/>
    <property type="evidence" value="ECO:0007669"/>
    <property type="project" value="UniProtKB-KW"/>
</dbReference>
<feature type="domain" description="Myb-like" evidence="6">
    <location>
        <begin position="394"/>
        <end position="439"/>
    </location>
</feature>
<dbReference type="InterPro" id="IPR001005">
    <property type="entry name" value="SANT/Myb"/>
</dbReference>
<keyword evidence="2" id="KW-0238">DNA-binding</keyword>
<dbReference type="PROSITE" id="PS50090">
    <property type="entry name" value="MYB_LIKE"/>
    <property type="match status" value="1"/>
</dbReference>
<dbReference type="PROSITE" id="PS50934">
    <property type="entry name" value="SWIRM"/>
    <property type="match status" value="1"/>
</dbReference>
<dbReference type="Proteomes" id="UP000673691">
    <property type="component" value="Unassembled WGS sequence"/>
</dbReference>
<dbReference type="Pfam" id="PF04433">
    <property type="entry name" value="SWIRM"/>
    <property type="match status" value="1"/>
</dbReference>
<feature type="compositionally biased region" description="Basic and acidic residues" evidence="5">
    <location>
        <begin position="573"/>
        <end position="582"/>
    </location>
</feature>
<evidence type="ECO:0000256" key="5">
    <source>
        <dbReference type="SAM" id="MobiDB-lite"/>
    </source>
</evidence>
<dbReference type="FunFam" id="1.10.10.60:FF:000014">
    <property type="entry name" value="SWI/SNF complex subunit SMARCC2 isoform C"/>
    <property type="match status" value="1"/>
</dbReference>
<organism evidence="10 11">
    <name type="scientific">Olpidium bornovanus</name>
    <dbReference type="NCBI Taxonomy" id="278681"/>
    <lineage>
        <taxon>Eukaryota</taxon>
        <taxon>Fungi</taxon>
        <taxon>Fungi incertae sedis</taxon>
        <taxon>Olpidiomycota</taxon>
        <taxon>Olpidiomycotina</taxon>
        <taxon>Olpidiomycetes</taxon>
        <taxon>Olpidiales</taxon>
        <taxon>Olpidiaceae</taxon>
        <taxon>Olpidium</taxon>
    </lineage>
</organism>
<dbReference type="Gene3D" id="1.10.10.10">
    <property type="entry name" value="Winged helix-like DNA-binding domain superfamily/Winged helix DNA-binding domain"/>
    <property type="match status" value="1"/>
</dbReference>
<dbReference type="CDD" id="cd00167">
    <property type="entry name" value="SANT"/>
    <property type="match status" value="1"/>
</dbReference>
<proteinExistence type="predicted"/>
<dbReference type="GO" id="GO:0045893">
    <property type="term" value="P:positive regulation of DNA-templated transcription"/>
    <property type="evidence" value="ECO:0007669"/>
    <property type="project" value="TreeGrafter"/>
</dbReference>
<dbReference type="GO" id="GO:0016514">
    <property type="term" value="C:SWI/SNF complex"/>
    <property type="evidence" value="ECO:0007669"/>
    <property type="project" value="TreeGrafter"/>
</dbReference>
<feature type="compositionally biased region" description="Basic and acidic residues" evidence="5">
    <location>
        <begin position="1"/>
        <end position="14"/>
    </location>
</feature>
<feature type="domain" description="SANT" evidence="8">
    <location>
        <begin position="392"/>
        <end position="443"/>
    </location>
</feature>
<dbReference type="InterPro" id="IPR009057">
    <property type="entry name" value="Homeodomain-like_sf"/>
</dbReference>
<dbReference type="InterPro" id="IPR032451">
    <property type="entry name" value="SMARCC_C"/>
</dbReference>
<comment type="caution">
    <text evidence="10">The sequence shown here is derived from an EMBL/GenBank/DDBJ whole genome shotgun (WGS) entry which is preliminary data.</text>
</comment>
<evidence type="ECO:0000256" key="1">
    <source>
        <dbReference type="ARBA" id="ARBA00023015"/>
    </source>
</evidence>
<feature type="region of interest" description="Disordered" evidence="5">
    <location>
        <begin position="1"/>
        <end position="74"/>
    </location>
</feature>
<dbReference type="GO" id="GO:0042393">
    <property type="term" value="F:histone binding"/>
    <property type="evidence" value="ECO:0007669"/>
    <property type="project" value="TreeGrafter"/>
</dbReference>
<evidence type="ECO:0000313" key="11">
    <source>
        <dbReference type="Proteomes" id="UP000673691"/>
    </source>
</evidence>
<keyword evidence="1" id="KW-0805">Transcription regulation</keyword>
<evidence type="ECO:0000256" key="3">
    <source>
        <dbReference type="ARBA" id="ARBA00023163"/>
    </source>
</evidence>
<dbReference type="PANTHER" id="PTHR12802:SF41">
    <property type="entry name" value="BRAHMA ASSOCIATED PROTEIN 155 KDA"/>
    <property type="match status" value="1"/>
</dbReference>
<gene>
    <name evidence="10" type="ORF">BJ554DRAFT_1074</name>
</gene>
<dbReference type="Gene3D" id="1.10.10.60">
    <property type="entry name" value="Homeodomain-like"/>
    <property type="match status" value="1"/>
</dbReference>
<dbReference type="EMBL" id="JAEFCI010008116">
    <property type="protein sequence ID" value="KAG5458661.1"/>
    <property type="molecule type" value="Genomic_DNA"/>
</dbReference>
<evidence type="ECO:0000256" key="4">
    <source>
        <dbReference type="ARBA" id="ARBA00023242"/>
    </source>
</evidence>
<dbReference type="InterPro" id="IPR007526">
    <property type="entry name" value="SWIRM"/>
</dbReference>
<dbReference type="Pfam" id="PF16495">
    <property type="entry name" value="SWIRM-assoc_1"/>
    <property type="match status" value="1"/>
</dbReference>
<name>A0A8H8DHR0_9FUNG</name>
<evidence type="ECO:0000313" key="10">
    <source>
        <dbReference type="EMBL" id="KAG5458661.1"/>
    </source>
</evidence>
<feature type="region of interest" description="Disordered" evidence="5">
    <location>
        <begin position="494"/>
        <end position="582"/>
    </location>
</feature>
<keyword evidence="11" id="KW-1185">Reference proteome</keyword>
<feature type="domain" description="SWIRM" evidence="7">
    <location>
        <begin position="100"/>
        <end position="197"/>
    </location>
</feature>
<dbReference type="InterPro" id="IPR017884">
    <property type="entry name" value="SANT_dom"/>
</dbReference>
<dbReference type="AlphaFoldDB" id="A0A8H8DHR0"/>